<feature type="region of interest" description="Disordered" evidence="2">
    <location>
        <begin position="58"/>
        <end position="108"/>
    </location>
</feature>
<evidence type="ECO:0000256" key="1">
    <source>
        <dbReference type="SAM" id="Coils"/>
    </source>
</evidence>
<protein>
    <submittedName>
        <fullName evidence="3">Uncharacterized protein</fullName>
    </submittedName>
</protein>
<organism evidence="3 4">
    <name type="scientific">Lactuca saligna</name>
    <name type="common">Willowleaf lettuce</name>
    <dbReference type="NCBI Taxonomy" id="75948"/>
    <lineage>
        <taxon>Eukaryota</taxon>
        <taxon>Viridiplantae</taxon>
        <taxon>Streptophyta</taxon>
        <taxon>Embryophyta</taxon>
        <taxon>Tracheophyta</taxon>
        <taxon>Spermatophyta</taxon>
        <taxon>Magnoliopsida</taxon>
        <taxon>eudicotyledons</taxon>
        <taxon>Gunneridae</taxon>
        <taxon>Pentapetalae</taxon>
        <taxon>asterids</taxon>
        <taxon>campanulids</taxon>
        <taxon>Asterales</taxon>
        <taxon>Asteraceae</taxon>
        <taxon>Cichorioideae</taxon>
        <taxon>Cichorieae</taxon>
        <taxon>Lactucinae</taxon>
        <taxon>Lactuca</taxon>
    </lineage>
</organism>
<reference evidence="3" key="1">
    <citation type="submission" date="2023-04" db="EMBL/GenBank/DDBJ databases">
        <authorList>
            <person name="Vijverberg K."/>
            <person name="Xiong W."/>
            <person name="Schranz E."/>
        </authorList>
    </citation>
    <scope>NUCLEOTIDE SEQUENCE</scope>
</reference>
<accession>A0AA35V5G3</accession>
<keyword evidence="4" id="KW-1185">Reference proteome</keyword>
<dbReference type="Proteomes" id="UP001177003">
    <property type="component" value="Chromosome 2"/>
</dbReference>
<sequence>MESKVMDALFMKIEKVKVLGIKLENVEKKVKDLLSEKHLSEKLCPVFAMLHRLEGVSPQSCDPKQGGQGILKESPKAPVNPIVKKEPKGKEKMKDEGPIIDNDEDEEPDEAEFKRQEAFASFDIQNTQTSQLDLPITLIVFRFHAFLNVSDAPITDSGVDHMLFSFYLKYMKPQYKTWYPNKINAVKVTGPIETDSFPNAKFKVARGLDSQVYKFTLADLPYLNPYD</sequence>
<dbReference type="AlphaFoldDB" id="A0AA35V5G3"/>
<evidence type="ECO:0000256" key="2">
    <source>
        <dbReference type="SAM" id="MobiDB-lite"/>
    </source>
</evidence>
<name>A0AA35V5G3_LACSI</name>
<dbReference type="EMBL" id="OX465078">
    <property type="protein sequence ID" value="CAI9270859.1"/>
    <property type="molecule type" value="Genomic_DNA"/>
</dbReference>
<evidence type="ECO:0000313" key="4">
    <source>
        <dbReference type="Proteomes" id="UP001177003"/>
    </source>
</evidence>
<feature type="compositionally biased region" description="Basic and acidic residues" evidence="2">
    <location>
        <begin position="83"/>
        <end position="97"/>
    </location>
</feature>
<keyword evidence="1" id="KW-0175">Coiled coil</keyword>
<evidence type="ECO:0000313" key="3">
    <source>
        <dbReference type="EMBL" id="CAI9270859.1"/>
    </source>
</evidence>
<feature type="coiled-coil region" evidence="1">
    <location>
        <begin position="16"/>
        <end position="43"/>
    </location>
</feature>
<proteinExistence type="predicted"/>
<gene>
    <name evidence="3" type="ORF">LSALG_LOCUS11149</name>
</gene>